<dbReference type="AlphaFoldDB" id="A0A1G6CAH8"/>
<reference evidence="3" key="1">
    <citation type="submission" date="2016-10" db="EMBL/GenBank/DDBJ databases">
        <authorList>
            <person name="Varghese N."/>
            <person name="Submissions S."/>
        </authorList>
    </citation>
    <scope>NUCLEOTIDE SEQUENCE [LARGE SCALE GENOMIC DNA]</scope>
    <source>
        <strain evidence="3">CGMCC 1.10824</strain>
    </source>
</reference>
<feature type="domain" description="Serine aminopeptidase S33" evidence="1">
    <location>
        <begin position="26"/>
        <end position="141"/>
    </location>
</feature>
<dbReference type="InterPro" id="IPR029058">
    <property type="entry name" value="AB_hydrolase_fold"/>
</dbReference>
<dbReference type="Pfam" id="PF12146">
    <property type="entry name" value="Hydrolase_4"/>
    <property type="match status" value="1"/>
</dbReference>
<dbReference type="InterPro" id="IPR022742">
    <property type="entry name" value="Hydrolase_4"/>
</dbReference>
<dbReference type="InterPro" id="IPR017208">
    <property type="entry name" value="UCP037442_abhydr"/>
</dbReference>
<dbReference type="PIRSF" id="PIRSF037442">
    <property type="entry name" value="UCP037442_abhydr"/>
    <property type="match status" value="1"/>
</dbReference>
<dbReference type="Proteomes" id="UP000199626">
    <property type="component" value="Unassembled WGS sequence"/>
</dbReference>
<name>A0A1G6CAH8_9GAMM</name>
<dbReference type="STRING" id="1159017.SAMN02927930_01169"/>
<evidence type="ECO:0000313" key="3">
    <source>
        <dbReference type="Proteomes" id="UP000199626"/>
    </source>
</evidence>
<gene>
    <name evidence="2" type="ORF">SAMN02927930_01169</name>
</gene>
<evidence type="ECO:0000313" key="2">
    <source>
        <dbReference type="EMBL" id="SDB29908.1"/>
    </source>
</evidence>
<dbReference type="RefSeq" id="WP_176754929.1">
    <property type="nucleotide sequence ID" value="NZ_FMXN01000005.1"/>
</dbReference>
<dbReference type="EMBL" id="FMXN01000005">
    <property type="protein sequence ID" value="SDB29908.1"/>
    <property type="molecule type" value="Genomic_DNA"/>
</dbReference>
<sequence length="287" mass="32693">METPKRIQLQTSAKRTIVAYCWNTPSPKGVVIMAPAMAVPQAFYQPLCQWLNEQGYRVISFDYFGIGASVDQPLKQIKTTVMDWAMLDAKAVIDYAYREANGLPLVWLAHSISGQIFGLIPNHTLIDHVITVATGTGYWRHTTPSLKFKSAFLWFFVTPWLIPLAGYFPGRKLGIIGDVPAGAMQQWRRWCLHPHYLVGVEQRYEQYAQVTTPITAIRLSDDEMLTERNVTIMHDFYQQAPQRRILFTPHQLGITQIGHFGAFKKSHAAFWPQFFAEPLAAALQHTE</sequence>
<dbReference type="Gene3D" id="3.40.50.1820">
    <property type="entry name" value="alpha/beta hydrolase"/>
    <property type="match status" value="1"/>
</dbReference>
<dbReference type="SUPFAM" id="SSF53474">
    <property type="entry name" value="alpha/beta-Hydrolases"/>
    <property type="match status" value="1"/>
</dbReference>
<keyword evidence="2" id="KW-0378">Hydrolase</keyword>
<keyword evidence="3" id="KW-1185">Reference proteome</keyword>
<organism evidence="2 3">
    <name type="scientific">Pseudidiomarina indica</name>
    <dbReference type="NCBI Taxonomy" id="1159017"/>
    <lineage>
        <taxon>Bacteria</taxon>
        <taxon>Pseudomonadati</taxon>
        <taxon>Pseudomonadota</taxon>
        <taxon>Gammaproteobacteria</taxon>
        <taxon>Alteromonadales</taxon>
        <taxon>Idiomarinaceae</taxon>
        <taxon>Pseudidiomarina</taxon>
    </lineage>
</organism>
<proteinExistence type="predicted"/>
<evidence type="ECO:0000259" key="1">
    <source>
        <dbReference type="Pfam" id="PF12146"/>
    </source>
</evidence>
<dbReference type="GO" id="GO:0016787">
    <property type="term" value="F:hydrolase activity"/>
    <property type="evidence" value="ECO:0007669"/>
    <property type="project" value="UniProtKB-KW"/>
</dbReference>
<protein>
    <submittedName>
        <fullName evidence="2">Predicted alpha/beta hydrolase</fullName>
    </submittedName>
</protein>
<accession>A0A1G6CAH8</accession>